<keyword evidence="1" id="KW-1133">Transmembrane helix</keyword>
<proteinExistence type="predicted"/>
<comment type="caution">
    <text evidence="2">The sequence shown here is derived from an EMBL/GenBank/DDBJ whole genome shotgun (WGS) entry which is preliminary data.</text>
</comment>
<sequence>MGGSQHDLGKGMGYGRLPYPHFFLLPVGGVSFISSTSGLNRSPKPLKKSLWTISYDPEEKLMPPCMLRSCIRSYSSLEILGSEEDDIVDECCG</sequence>
<accession>A0AAV5UF08</accession>
<evidence type="ECO:0000313" key="3">
    <source>
        <dbReference type="Proteomes" id="UP001432027"/>
    </source>
</evidence>
<evidence type="ECO:0000313" key="2">
    <source>
        <dbReference type="EMBL" id="GMT04917.1"/>
    </source>
</evidence>
<dbReference type="EMBL" id="BTSX01000006">
    <property type="protein sequence ID" value="GMT04917.1"/>
    <property type="molecule type" value="Genomic_DNA"/>
</dbReference>
<feature type="transmembrane region" description="Helical" evidence="1">
    <location>
        <begin position="20"/>
        <end position="39"/>
    </location>
</feature>
<organism evidence="2 3">
    <name type="scientific">Pristionchus entomophagus</name>
    <dbReference type="NCBI Taxonomy" id="358040"/>
    <lineage>
        <taxon>Eukaryota</taxon>
        <taxon>Metazoa</taxon>
        <taxon>Ecdysozoa</taxon>
        <taxon>Nematoda</taxon>
        <taxon>Chromadorea</taxon>
        <taxon>Rhabditida</taxon>
        <taxon>Rhabditina</taxon>
        <taxon>Diplogasteromorpha</taxon>
        <taxon>Diplogasteroidea</taxon>
        <taxon>Neodiplogasteridae</taxon>
        <taxon>Pristionchus</taxon>
    </lineage>
</organism>
<keyword evidence="3" id="KW-1185">Reference proteome</keyword>
<name>A0AAV5UF08_9BILA</name>
<protein>
    <submittedName>
        <fullName evidence="2">Uncharacterized protein</fullName>
    </submittedName>
</protein>
<gene>
    <name evidence="2" type="ORF">PENTCL1PPCAC_27091</name>
</gene>
<keyword evidence="1" id="KW-0812">Transmembrane</keyword>
<keyword evidence="1" id="KW-0472">Membrane</keyword>
<dbReference type="AlphaFoldDB" id="A0AAV5UF08"/>
<reference evidence="2" key="1">
    <citation type="submission" date="2023-10" db="EMBL/GenBank/DDBJ databases">
        <title>Genome assembly of Pristionchus species.</title>
        <authorList>
            <person name="Yoshida K."/>
            <person name="Sommer R.J."/>
        </authorList>
    </citation>
    <scope>NUCLEOTIDE SEQUENCE</scope>
    <source>
        <strain evidence="2">RS0144</strain>
    </source>
</reference>
<dbReference type="Proteomes" id="UP001432027">
    <property type="component" value="Unassembled WGS sequence"/>
</dbReference>
<evidence type="ECO:0000256" key="1">
    <source>
        <dbReference type="SAM" id="Phobius"/>
    </source>
</evidence>